<comment type="caution">
    <text evidence="1">The sequence shown here is derived from an EMBL/GenBank/DDBJ whole genome shotgun (WGS) entry which is preliminary data.</text>
</comment>
<dbReference type="AlphaFoldDB" id="A0A927BCS6"/>
<proteinExistence type="predicted"/>
<dbReference type="Proteomes" id="UP000612233">
    <property type="component" value="Unassembled WGS sequence"/>
</dbReference>
<reference evidence="1" key="1">
    <citation type="submission" date="2020-09" db="EMBL/GenBank/DDBJ databases">
        <authorList>
            <person name="Kim M.K."/>
        </authorList>
    </citation>
    <scope>NUCLEOTIDE SEQUENCE</scope>
    <source>
        <strain evidence="1">BT664</strain>
    </source>
</reference>
<sequence>MGNVGTTTALSTGTPTNNRALNIFGGNLYVSSASGSSFGVSQVGTGLPTTAG</sequence>
<protein>
    <submittedName>
        <fullName evidence="1">Uncharacterized protein</fullName>
    </submittedName>
</protein>
<evidence type="ECO:0000313" key="1">
    <source>
        <dbReference type="EMBL" id="MBD2767718.1"/>
    </source>
</evidence>
<evidence type="ECO:0000313" key="2">
    <source>
        <dbReference type="Proteomes" id="UP000612233"/>
    </source>
</evidence>
<gene>
    <name evidence="1" type="ORF">IC235_07410</name>
</gene>
<keyword evidence="2" id="KW-1185">Reference proteome</keyword>
<accession>A0A927BCS6</accession>
<dbReference type="RefSeq" id="WP_191004536.1">
    <property type="nucleotide sequence ID" value="NZ_JACXAD010000006.1"/>
</dbReference>
<name>A0A927BCS6_9BACT</name>
<organism evidence="1 2">
    <name type="scientific">Hymenobacter montanus</name>
    <dbReference type="NCBI Taxonomy" id="2771359"/>
    <lineage>
        <taxon>Bacteria</taxon>
        <taxon>Pseudomonadati</taxon>
        <taxon>Bacteroidota</taxon>
        <taxon>Cytophagia</taxon>
        <taxon>Cytophagales</taxon>
        <taxon>Hymenobacteraceae</taxon>
        <taxon>Hymenobacter</taxon>
    </lineage>
</organism>
<dbReference type="EMBL" id="JACXAD010000006">
    <property type="protein sequence ID" value="MBD2767718.1"/>
    <property type="molecule type" value="Genomic_DNA"/>
</dbReference>